<feature type="transmembrane region" description="Helical" evidence="1">
    <location>
        <begin position="246"/>
        <end position="267"/>
    </location>
</feature>
<dbReference type="EMBL" id="JAPTGG010000011">
    <property type="protein sequence ID" value="MCZ0866257.1"/>
    <property type="molecule type" value="Genomic_DNA"/>
</dbReference>
<accession>A0A9J6RPM4</accession>
<dbReference type="SUPFAM" id="SSF49879">
    <property type="entry name" value="SMAD/FHA domain"/>
    <property type="match status" value="1"/>
</dbReference>
<dbReference type="AlphaFoldDB" id="A0A9J6RPM4"/>
<evidence type="ECO:0000256" key="1">
    <source>
        <dbReference type="SAM" id="Phobius"/>
    </source>
</evidence>
<dbReference type="PROSITE" id="PS50006">
    <property type="entry name" value="FHA_DOMAIN"/>
    <property type="match status" value="1"/>
</dbReference>
<dbReference type="Pfam" id="PF00498">
    <property type="entry name" value="FHA"/>
    <property type="match status" value="1"/>
</dbReference>
<dbReference type="CDD" id="cd00060">
    <property type="entry name" value="FHA"/>
    <property type="match status" value="1"/>
</dbReference>
<dbReference type="RefSeq" id="WP_258332421.1">
    <property type="nucleotide sequence ID" value="NZ_JAPTGG010000011.1"/>
</dbReference>
<dbReference type="Proteomes" id="UP001069090">
    <property type="component" value="Unassembled WGS sequence"/>
</dbReference>
<dbReference type="InterPro" id="IPR008984">
    <property type="entry name" value="SMAD_FHA_dom_sf"/>
</dbReference>
<feature type="transmembrane region" description="Helical" evidence="1">
    <location>
        <begin position="157"/>
        <end position="176"/>
    </location>
</feature>
<feature type="transmembrane region" description="Helical" evidence="1">
    <location>
        <begin position="122"/>
        <end position="145"/>
    </location>
</feature>
<dbReference type="InterPro" id="IPR000253">
    <property type="entry name" value="FHA_dom"/>
</dbReference>
<keyword evidence="1" id="KW-1133">Transmembrane helix</keyword>
<proteinExistence type="predicted"/>
<keyword evidence="1" id="KW-0812">Transmembrane</keyword>
<evidence type="ECO:0000313" key="3">
    <source>
        <dbReference type="EMBL" id="MCZ0866257.1"/>
    </source>
</evidence>
<sequence>MEKIIIKNGNNFHQFVTDKALSIGRGFDNDIISNDPHIGNKQLSISSNPEKPGSWLITVNDQTNPVLINKRPVSSPSFVAYSGDDIVVGRSHFTLYSPDHAVAPTRAFTFTNWLHSHKLKPLLSIGLVALVFALSVVFDALASFTEINWKALISNNIFAIILITVWAACWSLVGKLQRQHHHFFSHLFFAAGVLGLSLLWESLNEYVIYFSPSYFINEFLPWLMAIVCLGLAIAFSLNLSSNTSRFLMKGMLTSFAIIGVFFIIAVFDKQEFSNNPEFVVTLKPPFAPKSSTVAAKEHVSSYQQLFEKLESLATQ</sequence>
<name>A0A9J6RPM4_9GAMM</name>
<keyword evidence="4" id="KW-1185">Reference proteome</keyword>
<keyword evidence="1" id="KW-0472">Membrane</keyword>
<gene>
    <name evidence="3" type="ORF">O0V09_13685</name>
</gene>
<evidence type="ECO:0000259" key="2">
    <source>
        <dbReference type="PROSITE" id="PS50006"/>
    </source>
</evidence>
<dbReference type="Gene3D" id="2.60.200.20">
    <property type="match status" value="1"/>
</dbReference>
<feature type="transmembrane region" description="Helical" evidence="1">
    <location>
        <begin position="220"/>
        <end position="239"/>
    </location>
</feature>
<comment type="caution">
    <text evidence="3">The sequence shown here is derived from an EMBL/GenBank/DDBJ whole genome shotgun (WGS) entry which is preliminary data.</text>
</comment>
<feature type="domain" description="FHA" evidence="2">
    <location>
        <begin position="21"/>
        <end position="73"/>
    </location>
</feature>
<feature type="transmembrane region" description="Helical" evidence="1">
    <location>
        <begin position="183"/>
        <end position="200"/>
    </location>
</feature>
<evidence type="ECO:0000313" key="4">
    <source>
        <dbReference type="Proteomes" id="UP001069090"/>
    </source>
</evidence>
<reference evidence="3 4" key="1">
    <citation type="submission" date="2022-12" db="EMBL/GenBank/DDBJ databases">
        <title>Dasania phycosphaerae sp. nov., isolated from particulate material of the south coast of Korea.</title>
        <authorList>
            <person name="Jiang Y."/>
        </authorList>
    </citation>
    <scope>NUCLEOTIDE SEQUENCE [LARGE SCALE GENOMIC DNA]</scope>
    <source>
        <strain evidence="3 4">GY-19</strain>
    </source>
</reference>
<organism evidence="3 4">
    <name type="scientific">Dasania phycosphaerae</name>
    <dbReference type="NCBI Taxonomy" id="2950436"/>
    <lineage>
        <taxon>Bacteria</taxon>
        <taxon>Pseudomonadati</taxon>
        <taxon>Pseudomonadota</taxon>
        <taxon>Gammaproteobacteria</taxon>
        <taxon>Cellvibrionales</taxon>
        <taxon>Spongiibacteraceae</taxon>
        <taxon>Dasania</taxon>
    </lineage>
</organism>
<protein>
    <submittedName>
        <fullName evidence="3">FHA domain-containing protein</fullName>
    </submittedName>
</protein>